<dbReference type="Proteomes" id="UP000663292">
    <property type="component" value="Chromosome"/>
</dbReference>
<dbReference type="GeneID" id="68857190"/>
<dbReference type="EMBL" id="CP064791">
    <property type="protein sequence ID" value="QSG14099.1"/>
    <property type="molecule type" value="Genomic_DNA"/>
</dbReference>
<reference evidence="3 4" key="1">
    <citation type="submission" date="2020-11" db="EMBL/GenBank/DDBJ databases">
        <title>Carbohydrate-dependent, anaerobic sulfur respiration: A novel catabolism in halophilic archaea.</title>
        <authorList>
            <person name="Sorokin D.Y."/>
            <person name="Messina E."/>
            <person name="Smedile F."/>
            <person name="La Cono V."/>
            <person name="Hallsworth J.E."/>
            <person name="Yakimov M.M."/>
        </authorList>
    </citation>
    <scope>NUCLEOTIDE SEQUENCE [LARGE SCALE GENOMIC DNA]</scope>
    <source>
        <strain evidence="3 4">HSR-Est</strain>
    </source>
</reference>
<dbReference type="Pfam" id="PF24458">
    <property type="entry name" value="DUF7573"/>
    <property type="match status" value="1"/>
</dbReference>
<dbReference type="AlphaFoldDB" id="A0A897NTM1"/>
<protein>
    <recommendedName>
        <fullName evidence="2">DUF7573 domain-containing protein</fullName>
    </recommendedName>
</protein>
<evidence type="ECO:0000256" key="1">
    <source>
        <dbReference type="SAM" id="MobiDB-lite"/>
    </source>
</evidence>
<gene>
    <name evidence="3" type="ORF">HSEST_0552</name>
</gene>
<evidence type="ECO:0000313" key="3">
    <source>
        <dbReference type="EMBL" id="QSG14099.1"/>
    </source>
</evidence>
<accession>A0A897NTM1</accession>
<feature type="region of interest" description="Disordered" evidence="1">
    <location>
        <begin position="1"/>
        <end position="70"/>
    </location>
</feature>
<sequence>MDRDATLEDFLDPGDGGSSDAVTGGSTDEKQDDDAPDTEARGDDAPDTEVRDDDAPGTASSTMHYRPSGGACAICGTVVERRWRDDDGLVCRDCKAW</sequence>
<keyword evidence="4" id="KW-1185">Reference proteome</keyword>
<dbReference type="RefSeq" id="WP_229122043.1">
    <property type="nucleotide sequence ID" value="NZ_CP064791.1"/>
</dbReference>
<evidence type="ECO:0000313" key="4">
    <source>
        <dbReference type="Proteomes" id="UP000663292"/>
    </source>
</evidence>
<dbReference type="InterPro" id="IPR055995">
    <property type="entry name" value="DUF7573"/>
</dbReference>
<name>A0A897NTM1_9EURY</name>
<proteinExistence type="predicted"/>
<evidence type="ECO:0000259" key="2">
    <source>
        <dbReference type="Pfam" id="PF24458"/>
    </source>
</evidence>
<feature type="domain" description="DUF7573" evidence="2">
    <location>
        <begin position="59"/>
        <end position="97"/>
    </location>
</feature>
<organism evidence="3 4">
    <name type="scientific">Halapricum desulfuricans</name>
    <dbReference type="NCBI Taxonomy" id="2841257"/>
    <lineage>
        <taxon>Archaea</taxon>
        <taxon>Methanobacteriati</taxon>
        <taxon>Methanobacteriota</taxon>
        <taxon>Stenosarchaea group</taxon>
        <taxon>Halobacteria</taxon>
        <taxon>Halobacteriales</taxon>
        <taxon>Haloarculaceae</taxon>
        <taxon>Halapricum</taxon>
    </lineage>
</organism>